<dbReference type="PROSITE" id="PS51257">
    <property type="entry name" value="PROKAR_LIPOPROTEIN"/>
    <property type="match status" value="1"/>
</dbReference>
<accession>A0ABT1T847</accession>
<dbReference type="RefSeq" id="WP_256540970.1">
    <property type="nucleotide sequence ID" value="NZ_JANHOH010000009.1"/>
</dbReference>
<reference evidence="1 2" key="1">
    <citation type="submission" date="2022-07" db="EMBL/GenBank/DDBJ databases">
        <title>Mucilaginibacter sp. JC4.</title>
        <authorList>
            <person name="Le V."/>
            <person name="Ko S.-R."/>
            <person name="Ahn C.-Y."/>
            <person name="Oh H.-M."/>
        </authorList>
    </citation>
    <scope>NUCLEOTIDE SEQUENCE [LARGE SCALE GENOMIC DNA]</scope>
    <source>
        <strain evidence="1 2">JC4</strain>
    </source>
</reference>
<sequence length="105" mass="11694">MMDIKSNYLILDTQSYFLCHQAHNISTGCRSNLIHAIVGVTVKLPNLMGASISMIICTGRKAISISIMPYEATLRVFGRININTKRPSKNPAIYLLQQGKVSRLE</sequence>
<proteinExistence type="predicted"/>
<protein>
    <submittedName>
        <fullName evidence="1">Uncharacterized protein</fullName>
    </submittedName>
</protein>
<dbReference type="EMBL" id="JANHOH010000009">
    <property type="protein sequence ID" value="MCQ6960789.1"/>
    <property type="molecule type" value="Genomic_DNA"/>
</dbReference>
<gene>
    <name evidence="1" type="ORF">NPE20_22610</name>
</gene>
<organism evidence="1 2">
    <name type="scientific">Mucilaginibacter aquariorum</name>
    <dbReference type="NCBI Taxonomy" id="2967225"/>
    <lineage>
        <taxon>Bacteria</taxon>
        <taxon>Pseudomonadati</taxon>
        <taxon>Bacteroidota</taxon>
        <taxon>Sphingobacteriia</taxon>
        <taxon>Sphingobacteriales</taxon>
        <taxon>Sphingobacteriaceae</taxon>
        <taxon>Mucilaginibacter</taxon>
    </lineage>
</organism>
<name>A0ABT1T847_9SPHI</name>
<keyword evidence="2" id="KW-1185">Reference proteome</keyword>
<evidence type="ECO:0000313" key="1">
    <source>
        <dbReference type="EMBL" id="MCQ6960789.1"/>
    </source>
</evidence>
<dbReference type="Proteomes" id="UP001204376">
    <property type="component" value="Unassembled WGS sequence"/>
</dbReference>
<evidence type="ECO:0000313" key="2">
    <source>
        <dbReference type="Proteomes" id="UP001204376"/>
    </source>
</evidence>
<comment type="caution">
    <text evidence="1">The sequence shown here is derived from an EMBL/GenBank/DDBJ whole genome shotgun (WGS) entry which is preliminary data.</text>
</comment>